<keyword evidence="2" id="KW-1185">Reference proteome</keyword>
<gene>
    <name evidence="1" type="ordered locus">CENSYa_0567</name>
</gene>
<dbReference type="STRING" id="414004.CENSYa_0567"/>
<dbReference type="EnsemblBacteria" id="ABK77200">
    <property type="protein sequence ID" value="ABK77200"/>
    <property type="gene ID" value="CENSYa_0567"/>
</dbReference>
<dbReference type="EMBL" id="DP000238">
    <property type="protein sequence ID" value="ABK77200.1"/>
    <property type="molecule type" value="Genomic_DNA"/>
</dbReference>
<organism evidence="1 2">
    <name type="scientific">Cenarchaeum symbiosum (strain A)</name>
    <dbReference type="NCBI Taxonomy" id="414004"/>
    <lineage>
        <taxon>Archaea</taxon>
        <taxon>Nitrososphaerota</taxon>
        <taxon>Candidatus Cenarchaeales</taxon>
        <taxon>Candidatus Cenarchaeaceae</taxon>
        <taxon>Candidatus Cenarchaeum</taxon>
    </lineage>
</organism>
<evidence type="ECO:0000313" key="1">
    <source>
        <dbReference type="EMBL" id="ABK77200.1"/>
    </source>
</evidence>
<protein>
    <submittedName>
        <fullName evidence="1">Uncharacterized protein</fullName>
    </submittedName>
</protein>
<reference evidence="1 2" key="1">
    <citation type="journal article" date="2006" name="Proc. Natl. Acad. Sci. U.S.A.">
        <title>Genomic analysis of the uncultivated marine crenarchaeote Cenarchaeum symbiosum.</title>
        <authorList>
            <person name="Hallam S.J."/>
            <person name="Konstantinidis K.T."/>
            <person name="Putnam N."/>
            <person name="Schleper C."/>
            <person name="Watanabe Y."/>
            <person name="Sugahara J."/>
            <person name="Preston C."/>
            <person name="de la Torre J."/>
            <person name="Richardson P.M."/>
            <person name="DeLong E.F."/>
        </authorList>
    </citation>
    <scope>NUCLEOTIDE SEQUENCE [LARGE SCALE GENOMIC DNA]</scope>
    <source>
        <strain evidence="2">A</strain>
    </source>
</reference>
<dbReference type="AlphaFoldDB" id="A0RV33"/>
<proteinExistence type="predicted"/>
<dbReference type="Proteomes" id="UP000000758">
    <property type="component" value="Chromosome"/>
</dbReference>
<name>A0RV33_CENSY</name>
<sequence length="73" mass="7361">MDLKRRVRRGAAGPCGMTGISYAVLAAVVLVHVTEAGALPGITQEPAGQIIDPAVYESAMPAAAGAAPPPHEL</sequence>
<dbReference type="HOGENOM" id="CLU_2695551_0_0_2"/>
<dbReference type="KEGG" id="csy:CENSYa_0567"/>
<accession>A0RV33</accession>
<evidence type="ECO:0000313" key="2">
    <source>
        <dbReference type="Proteomes" id="UP000000758"/>
    </source>
</evidence>